<reference evidence="1" key="1">
    <citation type="submission" date="2006-03" db="EMBL/GenBank/DDBJ databases">
        <title>Complete sequence of chromosome of Psychrobacter cryohalolentis K5.</title>
        <authorList>
            <consortium name="US DOE Joint Genome Institute"/>
            <person name="Copeland A."/>
            <person name="Lucas S."/>
            <person name="Lapidus A."/>
            <person name="Barry K."/>
            <person name="Detter J.C."/>
            <person name="Glavina del Rio T."/>
            <person name="Hammon N."/>
            <person name="Israni S."/>
            <person name="Dalin E."/>
            <person name="Tice H."/>
            <person name="Pitluck S."/>
            <person name="Brettin T."/>
            <person name="Bruce D."/>
            <person name="Han C."/>
            <person name="Tapia R."/>
            <person name="Sims D.R."/>
            <person name="Gilna P."/>
            <person name="Schmutz J."/>
            <person name="Larimer F."/>
            <person name="Land M."/>
            <person name="Hauser L."/>
            <person name="Kyrpides N."/>
            <person name="Kim E."/>
            <person name="Richardson P."/>
        </authorList>
    </citation>
    <scope>NUCLEOTIDE SEQUENCE</scope>
    <source>
        <strain evidence="1">K5</strain>
    </source>
</reference>
<dbReference type="KEGG" id="pcr:Pcryo_1797"/>
<name>Q1Q9S9_PSYCK</name>
<dbReference type="RefSeq" id="WP_011514117.1">
    <property type="nucleotide sequence ID" value="NC_007969.1"/>
</dbReference>
<evidence type="ECO:0000313" key="2">
    <source>
        <dbReference type="Proteomes" id="UP000002425"/>
    </source>
</evidence>
<dbReference type="HOGENOM" id="CLU_3221074_0_0_6"/>
<organism evidence="1 2">
    <name type="scientific">Psychrobacter cryohalolentis (strain ATCC BAA-1226 / DSM 17306 / VKM B-2378 / K5)</name>
    <dbReference type="NCBI Taxonomy" id="335284"/>
    <lineage>
        <taxon>Bacteria</taxon>
        <taxon>Pseudomonadati</taxon>
        <taxon>Pseudomonadota</taxon>
        <taxon>Gammaproteobacteria</taxon>
        <taxon>Moraxellales</taxon>
        <taxon>Moraxellaceae</taxon>
        <taxon>Psychrobacter</taxon>
    </lineage>
</organism>
<dbReference type="EMBL" id="CP000323">
    <property type="protein sequence ID" value="ABE75574.1"/>
    <property type="molecule type" value="Genomic_DNA"/>
</dbReference>
<evidence type="ECO:0000313" key="1">
    <source>
        <dbReference type="EMBL" id="ABE75574.1"/>
    </source>
</evidence>
<gene>
    <name evidence="1" type="ordered locus">Pcryo_1797</name>
</gene>
<dbReference type="AlphaFoldDB" id="Q1Q9S9"/>
<keyword evidence="2" id="KW-1185">Reference proteome</keyword>
<accession>Q1Q9S9</accession>
<protein>
    <submittedName>
        <fullName evidence="1">Transposase, IS1329/IS3/IS911 family</fullName>
    </submittedName>
</protein>
<proteinExistence type="predicted"/>
<dbReference type="Proteomes" id="UP000002425">
    <property type="component" value="Chromosome"/>
</dbReference>
<sequence>MTNKRDQYIQEFKLKAISLVVDHQRKILDVANSLGIGRSTVVIK</sequence>